<dbReference type="NCBIfam" id="TIGR01725">
    <property type="entry name" value="phge_HK97_gp10"/>
    <property type="match status" value="1"/>
</dbReference>
<sequence>MSENGFEDFQKILKQINVSESQVQKVLKAGADAYTTKLKPNVPKDPNAHFAKRYGSMISNLTNKPDGQDVITTFGASFWWRFVEHGTVKMRAQNFVRNTWNASSAEISKLMITKMMQEMRLL</sequence>
<reference evidence="1 2" key="1">
    <citation type="journal article" date="2015" name="Genome Announc.">
        <title>Expanding the biotechnology potential of lactobacilli through comparative genomics of 213 strains and associated genera.</title>
        <authorList>
            <person name="Sun Z."/>
            <person name="Harris H.M."/>
            <person name="McCann A."/>
            <person name="Guo C."/>
            <person name="Argimon S."/>
            <person name="Zhang W."/>
            <person name="Yang X."/>
            <person name="Jeffery I.B."/>
            <person name="Cooney J.C."/>
            <person name="Kagawa T.F."/>
            <person name="Liu W."/>
            <person name="Song Y."/>
            <person name="Salvetti E."/>
            <person name="Wrobel A."/>
            <person name="Rasinkangas P."/>
            <person name="Parkhill J."/>
            <person name="Rea M.C."/>
            <person name="O'Sullivan O."/>
            <person name="Ritari J."/>
            <person name="Douillard F.P."/>
            <person name="Paul Ross R."/>
            <person name="Yang R."/>
            <person name="Briner A.E."/>
            <person name="Felis G.E."/>
            <person name="de Vos W.M."/>
            <person name="Barrangou R."/>
            <person name="Klaenhammer T.R."/>
            <person name="Caufield P.W."/>
            <person name="Cui Y."/>
            <person name="Zhang H."/>
            <person name="O'Toole P.W."/>
        </authorList>
    </citation>
    <scope>NUCLEOTIDE SEQUENCE [LARGE SCALE GENOMIC DNA]</scope>
    <source>
        <strain evidence="1 2">DSM 20003</strain>
    </source>
</reference>
<name>A0A0R1H7W7_9LACO</name>
<protein>
    <recommendedName>
        <fullName evidence="3">HK97 gp10 family phage protein</fullName>
    </recommendedName>
</protein>
<accession>A0A0R1H7W7</accession>
<evidence type="ECO:0000313" key="2">
    <source>
        <dbReference type="Proteomes" id="UP000051461"/>
    </source>
</evidence>
<comment type="caution">
    <text evidence="1">The sequence shown here is derived from an EMBL/GenBank/DDBJ whole genome shotgun (WGS) entry which is preliminary data.</text>
</comment>
<gene>
    <name evidence="1" type="ORF">FC07_GL002699</name>
</gene>
<evidence type="ECO:0000313" key="1">
    <source>
        <dbReference type="EMBL" id="KRK38983.1"/>
    </source>
</evidence>
<evidence type="ECO:0008006" key="3">
    <source>
        <dbReference type="Google" id="ProtNLM"/>
    </source>
</evidence>
<proteinExistence type="predicted"/>
<dbReference type="STRING" id="1423726.FC07_GL002699"/>
<dbReference type="Pfam" id="PF04883">
    <property type="entry name" value="HK97-gp10_like"/>
    <property type="match status" value="1"/>
</dbReference>
<keyword evidence="2" id="KW-1185">Reference proteome</keyword>
<dbReference type="AlphaFoldDB" id="A0A0R1H7W7"/>
<dbReference type="RefSeq" id="WP_057904355.1">
    <property type="nucleotide sequence ID" value="NZ_AZDA01000046.1"/>
</dbReference>
<dbReference type="EMBL" id="AZDA01000046">
    <property type="protein sequence ID" value="KRK38983.1"/>
    <property type="molecule type" value="Genomic_DNA"/>
</dbReference>
<organism evidence="1 2">
    <name type="scientific">Loigolactobacillus bifermentans DSM 20003</name>
    <dbReference type="NCBI Taxonomy" id="1423726"/>
    <lineage>
        <taxon>Bacteria</taxon>
        <taxon>Bacillati</taxon>
        <taxon>Bacillota</taxon>
        <taxon>Bacilli</taxon>
        <taxon>Lactobacillales</taxon>
        <taxon>Lactobacillaceae</taxon>
        <taxon>Loigolactobacillus</taxon>
    </lineage>
</organism>
<dbReference type="PATRIC" id="fig|1423726.3.peg.2807"/>
<dbReference type="OrthoDB" id="2185640at2"/>
<dbReference type="Proteomes" id="UP000051461">
    <property type="component" value="Unassembled WGS sequence"/>
</dbReference>
<dbReference type="InterPro" id="IPR010064">
    <property type="entry name" value="HK97-gp10_tail"/>
</dbReference>